<dbReference type="CDD" id="cd06223">
    <property type="entry name" value="PRTases_typeI"/>
    <property type="match status" value="1"/>
</dbReference>
<dbReference type="Pfam" id="PF14681">
    <property type="entry name" value="UPRTase"/>
    <property type="match status" value="1"/>
</dbReference>
<feature type="non-terminal residue" evidence="2">
    <location>
        <position position="229"/>
    </location>
</feature>
<dbReference type="Gene3D" id="3.40.50.2020">
    <property type="match status" value="1"/>
</dbReference>
<organism evidence="2 3">
    <name type="scientific">Meganyctiphanes norvegica</name>
    <name type="common">Northern krill</name>
    <name type="synonym">Thysanopoda norvegica</name>
    <dbReference type="NCBI Taxonomy" id="48144"/>
    <lineage>
        <taxon>Eukaryota</taxon>
        <taxon>Metazoa</taxon>
        <taxon>Ecdysozoa</taxon>
        <taxon>Arthropoda</taxon>
        <taxon>Crustacea</taxon>
        <taxon>Multicrustacea</taxon>
        <taxon>Malacostraca</taxon>
        <taxon>Eumalacostraca</taxon>
        <taxon>Eucarida</taxon>
        <taxon>Euphausiacea</taxon>
        <taxon>Euphausiidae</taxon>
        <taxon>Meganyctiphanes</taxon>
    </lineage>
</organism>
<dbReference type="Proteomes" id="UP001497623">
    <property type="component" value="Unassembled WGS sequence"/>
</dbReference>
<gene>
    <name evidence="2" type="ORF">MNOR_LOCUS15841</name>
</gene>
<protein>
    <recommendedName>
        <fullName evidence="1">Phosphoribosyltransferase domain-containing protein</fullName>
    </recommendedName>
</protein>
<keyword evidence="3" id="KW-1185">Reference proteome</keyword>
<sequence length="229" mass="25443">MNDVDDKTINLNYALDDDEDDNDDDDDGKVRENKNNILVKTMFLMEQHSSKTILKMYGNSLIRLVVEEGLNQIPWSPRSVTTPTGCQYDGVQFHRGTCGVSIVGAGDAMEQGLRQCCKSIIIGKLLIEHDPGSNEATVVFAKFPEDITFRKVMLLSPIISSGDTVIKAVEVLKDYGVPENNVILLNLFMTDVAVRTLSQSFPKMTILTSEVHPTAPRHFEERYFGVGAS</sequence>
<evidence type="ECO:0000313" key="2">
    <source>
        <dbReference type="EMBL" id="CAL4096839.1"/>
    </source>
</evidence>
<evidence type="ECO:0000313" key="3">
    <source>
        <dbReference type="Proteomes" id="UP001497623"/>
    </source>
</evidence>
<feature type="domain" description="Phosphoribosyltransferase" evidence="1">
    <location>
        <begin position="47"/>
        <end position="212"/>
    </location>
</feature>
<accession>A0AAV2QSV6</accession>
<reference evidence="2 3" key="1">
    <citation type="submission" date="2024-05" db="EMBL/GenBank/DDBJ databases">
        <authorList>
            <person name="Wallberg A."/>
        </authorList>
    </citation>
    <scope>NUCLEOTIDE SEQUENCE [LARGE SCALE GENOMIC DNA]</scope>
</reference>
<evidence type="ECO:0000259" key="1">
    <source>
        <dbReference type="Pfam" id="PF14681"/>
    </source>
</evidence>
<proteinExistence type="predicted"/>
<dbReference type="InterPro" id="IPR000836">
    <property type="entry name" value="PRTase_dom"/>
</dbReference>
<dbReference type="InterPro" id="IPR029057">
    <property type="entry name" value="PRTase-like"/>
</dbReference>
<name>A0AAV2QSV6_MEGNR</name>
<dbReference type="EMBL" id="CAXKWB010010112">
    <property type="protein sequence ID" value="CAL4096839.1"/>
    <property type="molecule type" value="Genomic_DNA"/>
</dbReference>
<dbReference type="AlphaFoldDB" id="A0AAV2QSV6"/>
<comment type="caution">
    <text evidence="2">The sequence shown here is derived from an EMBL/GenBank/DDBJ whole genome shotgun (WGS) entry which is preliminary data.</text>
</comment>
<dbReference type="SUPFAM" id="SSF53271">
    <property type="entry name" value="PRTase-like"/>
    <property type="match status" value="1"/>
</dbReference>